<feature type="transmembrane region" description="Helical" evidence="1">
    <location>
        <begin position="182"/>
        <end position="209"/>
    </location>
</feature>
<proteinExistence type="predicted"/>
<dbReference type="EMBL" id="BAAAQX010000001">
    <property type="protein sequence ID" value="GAA2203991.1"/>
    <property type="molecule type" value="Genomic_DNA"/>
</dbReference>
<keyword evidence="1" id="KW-1133">Transmembrane helix</keyword>
<name>A0ABP5NZ94_9ACTN</name>
<organism evidence="2 3">
    <name type="scientific">Nonomuraea monospora</name>
    <dbReference type="NCBI Taxonomy" id="568818"/>
    <lineage>
        <taxon>Bacteria</taxon>
        <taxon>Bacillati</taxon>
        <taxon>Actinomycetota</taxon>
        <taxon>Actinomycetes</taxon>
        <taxon>Streptosporangiales</taxon>
        <taxon>Streptosporangiaceae</taxon>
        <taxon>Nonomuraea</taxon>
    </lineage>
</organism>
<dbReference type="Pfam" id="PF11361">
    <property type="entry name" value="DUF3159"/>
    <property type="match status" value="1"/>
</dbReference>
<keyword evidence="3" id="KW-1185">Reference proteome</keyword>
<dbReference type="InterPro" id="IPR016566">
    <property type="entry name" value="UCP010219"/>
</dbReference>
<evidence type="ECO:0000313" key="3">
    <source>
        <dbReference type="Proteomes" id="UP001499843"/>
    </source>
</evidence>
<evidence type="ECO:0000256" key="1">
    <source>
        <dbReference type="SAM" id="Phobius"/>
    </source>
</evidence>
<dbReference type="Proteomes" id="UP001499843">
    <property type="component" value="Unassembled WGS sequence"/>
</dbReference>
<comment type="caution">
    <text evidence="2">The sequence shown here is derived from an EMBL/GenBank/DDBJ whole genome shotgun (WGS) entry which is preliminary data.</text>
</comment>
<gene>
    <name evidence="2" type="ORF">GCM10009850_001230</name>
</gene>
<feature type="transmembrane region" description="Helical" evidence="1">
    <location>
        <begin position="155"/>
        <end position="176"/>
    </location>
</feature>
<keyword evidence="1" id="KW-0812">Transmembrane</keyword>
<accession>A0ABP5NZ94</accession>
<feature type="transmembrane region" description="Helical" evidence="1">
    <location>
        <begin position="53"/>
        <end position="71"/>
    </location>
</feature>
<feature type="transmembrane region" description="Helical" evidence="1">
    <location>
        <begin position="114"/>
        <end position="135"/>
    </location>
</feature>
<dbReference type="RefSeq" id="WP_344470132.1">
    <property type="nucleotide sequence ID" value="NZ_BAAAQX010000001.1"/>
</dbReference>
<sequence>MSAEAEEVAHDTVEAAVRAQLAKALGGVRGIIEAAVPTIAFTLSWISSEDLKLSLIISISLSVVLLLIRVIQRSTPQFVINSLIGIAIGAFFASRSGDAKDYFLPGILYNAGYAVAMLISIVTRWPVVGFLIGSVTGDPTAWHKDPGIVRLCQRLTWLLLLPCAVRVAVQGPVYLFGGGDEAVAALGFAKIVMGWPLQVAALGAMLWLLGRGRTPIKPPVAPA</sequence>
<protein>
    <submittedName>
        <fullName evidence="2">DUF3159 domain-containing protein</fullName>
    </submittedName>
</protein>
<feature type="transmembrane region" description="Helical" evidence="1">
    <location>
        <begin position="78"/>
        <end position="94"/>
    </location>
</feature>
<keyword evidence="1" id="KW-0472">Membrane</keyword>
<evidence type="ECO:0000313" key="2">
    <source>
        <dbReference type="EMBL" id="GAA2203991.1"/>
    </source>
</evidence>
<reference evidence="3" key="1">
    <citation type="journal article" date="2019" name="Int. J. Syst. Evol. Microbiol.">
        <title>The Global Catalogue of Microorganisms (GCM) 10K type strain sequencing project: providing services to taxonomists for standard genome sequencing and annotation.</title>
        <authorList>
            <consortium name="The Broad Institute Genomics Platform"/>
            <consortium name="The Broad Institute Genome Sequencing Center for Infectious Disease"/>
            <person name="Wu L."/>
            <person name="Ma J."/>
        </authorList>
    </citation>
    <scope>NUCLEOTIDE SEQUENCE [LARGE SCALE GENOMIC DNA]</scope>
    <source>
        <strain evidence="3">JCM 16114</strain>
    </source>
</reference>